<keyword evidence="2" id="KW-0812">Transmembrane</keyword>
<evidence type="ECO:0000256" key="1">
    <source>
        <dbReference type="SAM" id="MobiDB-lite"/>
    </source>
</evidence>
<dbReference type="Proteomes" id="UP000015530">
    <property type="component" value="Unassembled WGS sequence"/>
</dbReference>
<evidence type="ECO:0000256" key="2">
    <source>
        <dbReference type="SAM" id="Phobius"/>
    </source>
</evidence>
<dbReference type="EMBL" id="AMYD01001211">
    <property type="protein sequence ID" value="EQB54172.1"/>
    <property type="molecule type" value="Genomic_DNA"/>
</dbReference>
<name>T0KFH2_COLGC</name>
<dbReference type="AlphaFoldDB" id="T0KFH2"/>
<feature type="transmembrane region" description="Helical" evidence="2">
    <location>
        <begin position="155"/>
        <end position="179"/>
    </location>
</feature>
<dbReference type="OrthoDB" id="4849374at2759"/>
<protein>
    <submittedName>
        <fullName evidence="3">Uncharacterized protein</fullName>
    </submittedName>
</protein>
<dbReference type="HOGENOM" id="CLU_127200_0_0_1"/>
<comment type="caution">
    <text evidence="3">The sequence shown here is derived from an EMBL/GenBank/DDBJ whole genome shotgun (WGS) entry which is preliminary data.</text>
</comment>
<feature type="region of interest" description="Disordered" evidence="1">
    <location>
        <begin position="1"/>
        <end position="54"/>
    </location>
</feature>
<keyword evidence="2" id="KW-0472">Membrane</keyword>
<gene>
    <name evidence="3" type="ORF">CGLO_06026</name>
</gene>
<evidence type="ECO:0000313" key="4">
    <source>
        <dbReference type="Proteomes" id="UP000015530"/>
    </source>
</evidence>
<keyword evidence="2" id="KW-1133">Transmembrane helix</keyword>
<proteinExistence type="predicted"/>
<sequence length="182" mass="20224">MTNTSETLPAHPEPPVVNDTSETLPVHPEPPVITEPSETLPAHPEPPVINDAMLPPKPQFVREIERTRPASLPPNPPPYSHAISTAPPSSCNIPAPPNNTYFAQICRRERENALPVYEFDKERPRTMDSQRSFYARSFRQELAVEARNRRRKFDCIAAVVVALILMGCAGTLAAVLVSARDR</sequence>
<reference evidence="4" key="1">
    <citation type="journal article" date="2013" name="Mol. Plant Microbe Interact.">
        <title>Global aspects of pacC regulation of pathogenicity genes in Colletotrichum gloeosporioides as revealed by transcriptome analysis.</title>
        <authorList>
            <person name="Alkan N."/>
            <person name="Meng X."/>
            <person name="Friedlander G."/>
            <person name="Reuveni E."/>
            <person name="Sukno S."/>
            <person name="Sherman A."/>
            <person name="Thon M."/>
            <person name="Fluhr R."/>
            <person name="Prusky D."/>
        </authorList>
    </citation>
    <scope>NUCLEOTIDE SEQUENCE [LARGE SCALE GENOMIC DNA]</scope>
    <source>
        <strain evidence="4">Cg-14</strain>
    </source>
</reference>
<evidence type="ECO:0000313" key="3">
    <source>
        <dbReference type="EMBL" id="EQB54172.1"/>
    </source>
</evidence>
<accession>T0KFH2</accession>
<organism evidence="3 4">
    <name type="scientific">Colletotrichum gloeosporioides (strain Cg-14)</name>
    <name type="common">Anthracnose fungus</name>
    <name type="synonym">Glomerella cingulata</name>
    <dbReference type="NCBI Taxonomy" id="1237896"/>
    <lineage>
        <taxon>Eukaryota</taxon>
        <taxon>Fungi</taxon>
        <taxon>Dikarya</taxon>
        <taxon>Ascomycota</taxon>
        <taxon>Pezizomycotina</taxon>
        <taxon>Sordariomycetes</taxon>
        <taxon>Hypocreomycetidae</taxon>
        <taxon>Glomerellales</taxon>
        <taxon>Glomerellaceae</taxon>
        <taxon>Colletotrichum</taxon>
        <taxon>Colletotrichum gloeosporioides species complex</taxon>
    </lineage>
</organism>